<dbReference type="EMBL" id="LAZR01023683">
    <property type="protein sequence ID" value="KKL77672.1"/>
    <property type="molecule type" value="Genomic_DNA"/>
</dbReference>
<evidence type="ECO:0000313" key="2">
    <source>
        <dbReference type="EMBL" id="KKL77672.1"/>
    </source>
</evidence>
<proteinExistence type="predicted"/>
<accession>A0A0F9HR73</accession>
<gene>
    <name evidence="2" type="ORF">LCGC14_2032540</name>
</gene>
<organism evidence="2">
    <name type="scientific">marine sediment metagenome</name>
    <dbReference type="NCBI Taxonomy" id="412755"/>
    <lineage>
        <taxon>unclassified sequences</taxon>
        <taxon>metagenomes</taxon>
        <taxon>ecological metagenomes</taxon>
    </lineage>
</organism>
<sequence>MQAYCLKCRTKREMRNPQAVTLKNGRPATQGACPVCGTKMYRIGKG</sequence>
<dbReference type="Pfam" id="PF18930">
    <property type="entry name" value="DUF5679"/>
    <property type="match status" value="1"/>
</dbReference>
<dbReference type="AlphaFoldDB" id="A0A0F9HR73"/>
<comment type="caution">
    <text evidence="2">The sequence shown here is derived from an EMBL/GenBank/DDBJ whole genome shotgun (WGS) entry which is preliminary data.</text>
</comment>
<reference evidence="2" key="1">
    <citation type="journal article" date="2015" name="Nature">
        <title>Complex archaea that bridge the gap between prokaryotes and eukaryotes.</title>
        <authorList>
            <person name="Spang A."/>
            <person name="Saw J.H."/>
            <person name="Jorgensen S.L."/>
            <person name="Zaremba-Niedzwiedzka K."/>
            <person name="Martijn J."/>
            <person name="Lind A.E."/>
            <person name="van Eijk R."/>
            <person name="Schleper C."/>
            <person name="Guy L."/>
            <person name="Ettema T.J."/>
        </authorList>
    </citation>
    <scope>NUCLEOTIDE SEQUENCE</scope>
</reference>
<protein>
    <recommendedName>
        <fullName evidence="1">DUF5679 domain-containing protein</fullName>
    </recommendedName>
</protein>
<name>A0A0F9HR73_9ZZZZ</name>
<dbReference type="InterPro" id="IPR044044">
    <property type="entry name" value="DUF5679"/>
</dbReference>
<evidence type="ECO:0000259" key="1">
    <source>
        <dbReference type="Pfam" id="PF18930"/>
    </source>
</evidence>
<feature type="domain" description="DUF5679" evidence="1">
    <location>
        <begin position="4"/>
        <end position="43"/>
    </location>
</feature>